<dbReference type="GO" id="GO:0005975">
    <property type="term" value="P:carbohydrate metabolic process"/>
    <property type="evidence" value="ECO:0007669"/>
    <property type="project" value="InterPro"/>
</dbReference>
<name>A0A9D1JKZ6_9FIRM</name>
<feature type="domain" description="Glycosyl hydrolase family 78 alpha-rhamnosidase N-terminal" evidence="2">
    <location>
        <begin position="18"/>
        <end position="87"/>
    </location>
</feature>
<organism evidence="3 4">
    <name type="scientific">Candidatus Limivivens intestinipullorum</name>
    <dbReference type="NCBI Taxonomy" id="2840858"/>
    <lineage>
        <taxon>Bacteria</taxon>
        <taxon>Bacillati</taxon>
        <taxon>Bacillota</taxon>
        <taxon>Clostridia</taxon>
        <taxon>Lachnospirales</taxon>
        <taxon>Lachnospiraceae</taxon>
        <taxon>Lachnospiraceae incertae sedis</taxon>
        <taxon>Candidatus Limivivens</taxon>
    </lineage>
</organism>
<dbReference type="InterPro" id="IPR035396">
    <property type="entry name" value="Bac_rhamnosid6H"/>
</dbReference>
<gene>
    <name evidence="3" type="ORF">IAB44_13805</name>
</gene>
<dbReference type="PANTHER" id="PTHR34987:SF2">
    <property type="entry name" value="B, PUTATIVE (AFU_ORTHOLOGUE AFUA_7G05040)-RELATED"/>
    <property type="match status" value="1"/>
</dbReference>
<dbReference type="EMBL" id="DVIQ01000090">
    <property type="protein sequence ID" value="HIS32597.1"/>
    <property type="molecule type" value="Genomic_DNA"/>
</dbReference>
<reference evidence="3" key="2">
    <citation type="journal article" date="2021" name="PeerJ">
        <title>Extensive microbial diversity within the chicken gut microbiome revealed by metagenomics and culture.</title>
        <authorList>
            <person name="Gilroy R."/>
            <person name="Ravi A."/>
            <person name="Getino M."/>
            <person name="Pursley I."/>
            <person name="Horton D.L."/>
            <person name="Alikhan N.F."/>
            <person name="Baker D."/>
            <person name="Gharbi K."/>
            <person name="Hall N."/>
            <person name="Watson M."/>
            <person name="Adriaenssens E.M."/>
            <person name="Foster-Nyarko E."/>
            <person name="Jarju S."/>
            <person name="Secka A."/>
            <person name="Antonio M."/>
            <person name="Oren A."/>
            <person name="Chaudhuri R.R."/>
            <person name="La Ragione R."/>
            <person name="Hildebrand F."/>
            <person name="Pallen M.J."/>
        </authorList>
    </citation>
    <scope>NUCLEOTIDE SEQUENCE</scope>
    <source>
        <strain evidence="3">CHK190-19873</strain>
    </source>
</reference>
<dbReference type="Pfam" id="PF21104">
    <property type="entry name" value="Glyco_hydro_78_N"/>
    <property type="match status" value="1"/>
</dbReference>
<dbReference type="SUPFAM" id="SSF48208">
    <property type="entry name" value="Six-hairpin glycosidases"/>
    <property type="match status" value="1"/>
</dbReference>
<keyword evidence="3" id="KW-0378">Hydrolase</keyword>
<dbReference type="GO" id="GO:0016787">
    <property type="term" value="F:hydrolase activity"/>
    <property type="evidence" value="ECO:0007669"/>
    <property type="project" value="UniProtKB-KW"/>
</dbReference>
<protein>
    <submittedName>
        <fullName evidence="3">Sugar hydrolase</fullName>
    </submittedName>
</protein>
<comment type="caution">
    <text evidence="3">The sequence shown here is derived from an EMBL/GenBank/DDBJ whole genome shotgun (WGS) entry which is preliminary data.</text>
</comment>
<dbReference type="Pfam" id="PF17389">
    <property type="entry name" value="Bac_rhamnosid6H"/>
    <property type="match status" value="1"/>
</dbReference>
<sequence length="432" mass="49448">MYAAYSAAEFQGKTGKGGEKAGEILDNSADYDGWISKGWIQEEFLHIDVLPCTLALPRRYAFRFLEIYAVDTSQKFQVVVEDASLKAVSAADPDSVAALEDLPEDLRRIDRVSLKTLQDCMQDVFEDGPKRDRRLWIGDLRLQARTNYATFKNYDLVKRCMYLFAGLTRADGKIGACLFTEPVKQVDDTFLLDYSLFFVSILYDYYRETKDLETVRELWPSGFRQIELALDDFADGVPKRDNPLLFFIDWKEGLDRQAAGMGVFIYCLRQGAYLAGVLGEKEQQAWIEGLLADAVKRAVEVFWDRERGFFVSGEEKQISWMSQCWMVLADVLEPEQSRELMKRLLTEKPSMTPLTPYAYHHVIEALLHVGEKELALSQMRTYWGGMTALGADTFWEAFDPEQSDASPYGSAQVNSFCHAWSCTPAWLLREYF</sequence>
<dbReference type="Gene3D" id="1.50.10.10">
    <property type="match status" value="1"/>
</dbReference>
<feature type="domain" description="Alpha-L-rhamnosidase six-hairpin glycosidase" evidence="1">
    <location>
        <begin position="105"/>
        <end position="427"/>
    </location>
</feature>
<evidence type="ECO:0000259" key="2">
    <source>
        <dbReference type="Pfam" id="PF21104"/>
    </source>
</evidence>
<accession>A0A9D1JKZ6</accession>
<dbReference type="Proteomes" id="UP000823935">
    <property type="component" value="Unassembled WGS sequence"/>
</dbReference>
<dbReference type="InterPro" id="IPR008928">
    <property type="entry name" value="6-hairpin_glycosidase_sf"/>
</dbReference>
<proteinExistence type="predicted"/>
<evidence type="ECO:0000313" key="4">
    <source>
        <dbReference type="Proteomes" id="UP000823935"/>
    </source>
</evidence>
<dbReference type="InterPro" id="IPR012341">
    <property type="entry name" value="6hp_glycosidase-like_sf"/>
</dbReference>
<dbReference type="InterPro" id="IPR049164">
    <property type="entry name" value="Glyco_hydro_78_N"/>
</dbReference>
<reference evidence="3" key="1">
    <citation type="submission" date="2020-10" db="EMBL/GenBank/DDBJ databases">
        <authorList>
            <person name="Gilroy R."/>
        </authorList>
    </citation>
    <scope>NUCLEOTIDE SEQUENCE</scope>
    <source>
        <strain evidence="3">CHK190-19873</strain>
    </source>
</reference>
<evidence type="ECO:0000313" key="3">
    <source>
        <dbReference type="EMBL" id="HIS32597.1"/>
    </source>
</evidence>
<dbReference type="AlphaFoldDB" id="A0A9D1JKZ6"/>
<evidence type="ECO:0000259" key="1">
    <source>
        <dbReference type="Pfam" id="PF17389"/>
    </source>
</evidence>
<dbReference type="PANTHER" id="PTHR34987">
    <property type="entry name" value="C, PUTATIVE (AFU_ORTHOLOGUE AFUA_3G02880)-RELATED"/>
    <property type="match status" value="1"/>
</dbReference>